<gene>
    <name evidence="1" type="ORF">EBF16_11590</name>
</gene>
<evidence type="ECO:0000313" key="2">
    <source>
        <dbReference type="Proteomes" id="UP000280708"/>
    </source>
</evidence>
<organism evidence="1 2">
    <name type="scientific">Sphingobium yanoikuyae</name>
    <name type="common">Sphingomonas yanoikuyae</name>
    <dbReference type="NCBI Taxonomy" id="13690"/>
    <lineage>
        <taxon>Bacteria</taxon>
        <taxon>Pseudomonadati</taxon>
        <taxon>Pseudomonadota</taxon>
        <taxon>Alphaproteobacteria</taxon>
        <taxon>Sphingomonadales</taxon>
        <taxon>Sphingomonadaceae</taxon>
        <taxon>Sphingobium</taxon>
    </lineage>
</organism>
<proteinExistence type="predicted"/>
<dbReference type="AlphaFoldDB" id="A0A3G2UTD3"/>
<protein>
    <submittedName>
        <fullName evidence="1">Uncharacterized protein</fullName>
    </submittedName>
</protein>
<dbReference type="Proteomes" id="UP000280708">
    <property type="component" value="Chromosome"/>
</dbReference>
<dbReference type="RefSeq" id="WP_010338281.1">
    <property type="nucleotide sequence ID" value="NZ_CP033230.1"/>
</dbReference>
<name>A0A3G2UTD3_SPHYA</name>
<reference evidence="1 2" key="1">
    <citation type="submission" date="2018-10" db="EMBL/GenBank/DDBJ databases">
        <title>Characterization and genome analysis of a novel bacterium Sphingobium yanoikuyae SJTF8 capable of degrading PAHs.</title>
        <authorList>
            <person name="Yin C."/>
            <person name="Xiong W."/>
            <person name="Liang R."/>
        </authorList>
    </citation>
    <scope>NUCLEOTIDE SEQUENCE [LARGE SCALE GENOMIC DNA]</scope>
    <source>
        <strain evidence="1 2">SJTF8</strain>
    </source>
</reference>
<accession>A0A3G2UTD3</accession>
<sequence length="92" mass="10639">MHIFEIRSGQEFEATVFAMSHDHAVELYMAWRIVNGADMLPPHEVAEYDHTQYQRHADEALSRGIAGIGHYDEHSGWTIHPPEKFEEMVDAF</sequence>
<evidence type="ECO:0000313" key="1">
    <source>
        <dbReference type="EMBL" id="AYO77458.1"/>
    </source>
</evidence>
<dbReference type="EMBL" id="CP033230">
    <property type="protein sequence ID" value="AYO77458.1"/>
    <property type="molecule type" value="Genomic_DNA"/>
</dbReference>